<evidence type="ECO:0000256" key="3">
    <source>
        <dbReference type="SAM" id="Coils"/>
    </source>
</evidence>
<reference evidence="6 7" key="1">
    <citation type="submission" date="2017-12" db="EMBL/GenBank/DDBJ databases">
        <title>High-resolution comparative analysis of great ape genomes.</title>
        <authorList>
            <person name="Pollen A."/>
            <person name="Hastie A."/>
            <person name="Hormozdiari F."/>
            <person name="Dougherty M."/>
            <person name="Liu R."/>
            <person name="Chaisson M."/>
            <person name="Hoppe E."/>
            <person name="Hill C."/>
            <person name="Pang A."/>
            <person name="Hillier L."/>
            <person name="Baker C."/>
            <person name="Armstrong J."/>
            <person name="Shendure J."/>
            <person name="Paten B."/>
            <person name="Wilson R."/>
            <person name="Chao H."/>
            <person name="Schneider V."/>
            <person name="Ventura M."/>
            <person name="Kronenberg Z."/>
            <person name="Murali S."/>
            <person name="Gordon D."/>
            <person name="Cantsilieris S."/>
            <person name="Munson K."/>
            <person name="Nelson B."/>
            <person name="Raja A."/>
            <person name="Underwood J."/>
            <person name="Diekhans M."/>
            <person name="Fiddes I."/>
            <person name="Haussler D."/>
            <person name="Eichler E."/>
        </authorList>
    </citation>
    <scope>NUCLEOTIDE SEQUENCE [LARGE SCALE GENOMIC DNA]</scope>
    <source>
        <strain evidence="6">Yerkes chimp pedigree #C0471</strain>
    </source>
</reference>
<sequence>MVVCADPLSSERAEMNILEINQELRSQLAESNQQFRDLKEKFLITQATAYSLANQLKKYKCEEYKDIIDSVLRDELQSMEKLAEKLRQAEELSPGSLSGKRADPVMGEVTGRERCLPLAEQALLTPDDPDKSQGQDLRERLAEGHRLAEHLVHKLSPENDEDEDEDEDDKDEEVEKVQESPAPREVQKTEEKEVPQDSLEECAVTCSNSHNPSNSNQPHRSTKITFEEHEVDSALVVESEHPHDEEEEALNILPENQNDHEEEEGKAPVPPRNRQSLEPGELTNLRDFPISPVVSHVANPGHHDKSNSYRHREVSFLALDEQKVCSAQDVARDYSNPKWDETPLGFLKKQNDLEEVKGQETVAPRLSRGPLRVDKHEIPQESLDGCCLTPSILPDLTPSYHPYWSTLYSFEDKQVSLALVDKIKKDQEEIEDQSPPCPRLSQELPEVKEQEVPEDSVNEVYLTPSVHHDVSDCHQPYSSTLSSLEDQLACSALDVASPTEAACPQGTWSGDLSHHRSEVQVSQAQLEPSTLVPNCLRLQLDQGFHCGNGLPQQGLSSTTCSFSANADSGNQWPFQELVLEPSLGMKNPPQLEDDALEGSASNTQGRQVTGRIRASLVLILKTIRRRLPFSKWRLAFRFAGLHAESAEIPNTAGRMQRMIG</sequence>
<protein>
    <submittedName>
        <fullName evidence="6">NBPF4 isoform 1</fullName>
    </submittedName>
</protein>
<keyword evidence="1 3" id="KW-0175">Coiled coil</keyword>
<dbReference type="InterPro" id="IPR010630">
    <property type="entry name" value="Olduvai_dom"/>
</dbReference>
<dbReference type="PANTHER" id="PTHR14199">
    <property type="entry name" value="NEUROBLASTOMA BREAKPOINT FAMILY MEMBER 6-LIKE PROTEIN"/>
    <property type="match status" value="1"/>
</dbReference>
<comment type="similarity">
    <text evidence="2">Belongs to the NBPF family.</text>
</comment>
<feature type="compositionally biased region" description="Acidic residues" evidence="4">
    <location>
        <begin position="158"/>
        <end position="172"/>
    </location>
</feature>
<feature type="region of interest" description="Disordered" evidence="4">
    <location>
        <begin position="585"/>
        <end position="606"/>
    </location>
</feature>
<feature type="domain" description="Olduvai" evidence="5">
    <location>
        <begin position="167"/>
        <end position="254"/>
    </location>
</feature>
<feature type="region of interest" description="Disordered" evidence="4">
    <location>
        <begin position="150"/>
        <end position="285"/>
    </location>
</feature>
<dbReference type="EMBL" id="NBAG03000269">
    <property type="protein sequence ID" value="PNI54391.1"/>
    <property type="molecule type" value="Genomic_DNA"/>
</dbReference>
<evidence type="ECO:0000256" key="4">
    <source>
        <dbReference type="SAM" id="MobiDB-lite"/>
    </source>
</evidence>
<dbReference type="SMART" id="SM01148">
    <property type="entry name" value="DUF1220"/>
    <property type="match status" value="4"/>
</dbReference>
<feature type="compositionally biased region" description="Basic and acidic residues" evidence="4">
    <location>
        <begin position="185"/>
        <end position="195"/>
    </location>
</feature>
<feature type="coiled-coil region" evidence="3">
    <location>
        <begin position="10"/>
        <end position="41"/>
    </location>
</feature>
<evidence type="ECO:0000256" key="1">
    <source>
        <dbReference type="ARBA" id="ARBA00023054"/>
    </source>
</evidence>
<evidence type="ECO:0000259" key="5">
    <source>
        <dbReference type="PROSITE" id="PS51316"/>
    </source>
</evidence>
<dbReference type="Pfam" id="PF06758">
    <property type="entry name" value="Olduvai"/>
    <property type="match status" value="3"/>
</dbReference>
<feature type="domain" description="Olduvai" evidence="5">
    <location>
        <begin position="348"/>
        <end position="421"/>
    </location>
</feature>
<dbReference type="Proteomes" id="UP000236370">
    <property type="component" value="Unassembled WGS sequence"/>
</dbReference>
<proteinExistence type="inferred from homology"/>
<dbReference type="PANTHER" id="PTHR14199:SF29">
    <property type="entry name" value="NEUROBLASTOMA BREAKPOINT FAMILY MEMBER 4-RELATED"/>
    <property type="match status" value="1"/>
</dbReference>
<name>A0A2J8M4F2_PANTR</name>
<dbReference type="AlphaFoldDB" id="A0A2J8M4F2"/>
<comment type="caution">
    <text evidence="6">The sequence shown here is derived from an EMBL/GenBank/DDBJ whole genome shotgun (WGS) entry which is preliminary data.</text>
</comment>
<gene>
    <name evidence="6" type="ORF">CK820_G0023757</name>
</gene>
<feature type="compositionally biased region" description="Low complexity" evidence="4">
    <location>
        <begin position="207"/>
        <end position="219"/>
    </location>
</feature>
<accession>A0A2J8M4F2</accession>
<feature type="compositionally biased region" description="Basic and acidic residues" evidence="4">
    <location>
        <begin position="225"/>
        <end position="244"/>
    </location>
</feature>
<feature type="compositionally biased region" description="Basic and acidic residues" evidence="4">
    <location>
        <begin position="257"/>
        <end position="266"/>
    </location>
</feature>
<dbReference type="PROSITE" id="PS51316">
    <property type="entry name" value="ODV"/>
    <property type="match status" value="3"/>
</dbReference>
<organism evidence="6 7">
    <name type="scientific">Pan troglodytes</name>
    <name type="common">Chimpanzee</name>
    <dbReference type="NCBI Taxonomy" id="9598"/>
    <lineage>
        <taxon>Eukaryota</taxon>
        <taxon>Metazoa</taxon>
        <taxon>Chordata</taxon>
        <taxon>Craniata</taxon>
        <taxon>Vertebrata</taxon>
        <taxon>Euteleostomi</taxon>
        <taxon>Mammalia</taxon>
        <taxon>Eutheria</taxon>
        <taxon>Euarchontoglires</taxon>
        <taxon>Primates</taxon>
        <taxon>Haplorrhini</taxon>
        <taxon>Catarrhini</taxon>
        <taxon>Hominidae</taxon>
        <taxon>Pan</taxon>
    </lineage>
</organism>
<dbReference type="InterPro" id="IPR055306">
    <property type="entry name" value="NBPF"/>
</dbReference>
<evidence type="ECO:0000313" key="7">
    <source>
        <dbReference type="Proteomes" id="UP000236370"/>
    </source>
</evidence>
<evidence type="ECO:0000256" key="2">
    <source>
        <dbReference type="ARBA" id="ARBA00038417"/>
    </source>
</evidence>
<dbReference type="STRING" id="9598.ENSPTRP00000001775"/>
<evidence type="ECO:0000313" key="6">
    <source>
        <dbReference type="EMBL" id="PNI54391.1"/>
    </source>
</evidence>
<feature type="domain" description="Olduvai" evidence="5">
    <location>
        <begin position="422"/>
        <end position="525"/>
    </location>
</feature>
<dbReference type="Gene3D" id="1.20.5.1700">
    <property type="match status" value="1"/>
</dbReference>